<evidence type="ECO:0000256" key="4">
    <source>
        <dbReference type="SAM" id="SignalP"/>
    </source>
</evidence>
<evidence type="ECO:0000256" key="3">
    <source>
        <dbReference type="SAM" id="Phobius"/>
    </source>
</evidence>
<keyword evidence="4" id="KW-0732">Signal</keyword>
<keyword evidence="7" id="KW-1185">Reference proteome</keyword>
<feature type="coiled-coil region" evidence="1">
    <location>
        <begin position="217"/>
        <end position="244"/>
    </location>
</feature>
<feature type="transmembrane region" description="Helical" evidence="3">
    <location>
        <begin position="288"/>
        <end position="314"/>
    </location>
</feature>
<reference evidence="7" key="1">
    <citation type="journal article" date="2019" name="Int. J. Syst. Evol. Microbiol.">
        <title>The Global Catalogue of Microorganisms (GCM) 10K type strain sequencing project: providing services to taxonomists for standard genome sequencing and annotation.</title>
        <authorList>
            <consortium name="The Broad Institute Genomics Platform"/>
            <consortium name="The Broad Institute Genome Sequencing Center for Infectious Disease"/>
            <person name="Wu L."/>
            <person name="Ma J."/>
        </authorList>
    </citation>
    <scope>NUCLEOTIDE SEQUENCE [LARGE SCALE GENOMIC DNA]</scope>
    <source>
        <strain evidence="7">KACC 14249</strain>
    </source>
</reference>
<feature type="compositionally biased region" description="Low complexity" evidence="2">
    <location>
        <begin position="27"/>
        <end position="41"/>
    </location>
</feature>
<feature type="signal peptide" evidence="4">
    <location>
        <begin position="1"/>
        <end position="25"/>
    </location>
</feature>
<evidence type="ECO:0000256" key="1">
    <source>
        <dbReference type="SAM" id="Coils"/>
    </source>
</evidence>
<evidence type="ECO:0000256" key="2">
    <source>
        <dbReference type="SAM" id="MobiDB-lite"/>
    </source>
</evidence>
<gene>
    <name evidence="6" type="ORF">ACFQDO_01215</name>
</gene>
<evidence type="ECO:0000313" key="6">
    <source>
        <dbReference type="EMBL" id="MFC6005737.1"/>
    </source>
</evidence>
<evidence type="ECO:0000313" key="7">
    <source>
        <dbReference type="Proteomes" id="UP001596189"/>
    </source>
</evidence>
<protein>
    <submittedName>
        <fullName evidence="6">DUF4349 domain-containing protein</fullName>
    </submittedName>
</protein>
<proteinExistence type="predicted"/>
<accession>A0ABW1J9S5</accession>
<keyword evidence="3" id="KW-0472">Membrane</keyword>
<dbReference type="Proteomes" id="UP001596189">
    <property type="component" value="Unassembled WGS sequence"/>
</dbReference>
<name>A0ABW1J9S5_9ACTN</name>
<keyword evidence="3" id="KW-1133">Transmembrane helix</keyword>
<feature type="compositionally biased region" description="Low complexity" evidence="2">
    <location>
        <begin position="54"/>
        <end position="64"/>
    </location>
</feature>
<organism evidence="6 7">
    <name type="scientific">Angustibacter luteus</name>
    <dbReference type="NCBI Taxonomy" id="658456"/>
    <lineage>
        <taxon>Bacteria</taxon>
        <taxon>Bacillati</taxon>
        <taxon>Actinomycetota</taxon>
        <taxon>Actinomycetes</taxon>
        <taxon>Kineosporiales</taxon>
        <taxon>Kineosporiaceae</taxon>
    </lineage>
</organism>
<sequence>MTTTRRALAATALLSVLVLTGCGGAADSGDSASGSAAVADGPAQSQVGGEKAAEPSAGDAASDADGGDGAGVSSQAAPVVTDQKIIKTAAMSVQAKDVDRAAAAVRTAVEQAKGFIADEKTSSSPKEPMPAEDTSTDPAQDTTGAYTESVLTARVPNESLDTVMAAVARSGAVLSRTQSSDDVTTKYVDTSSRVKTQRASVERVRALLTKATSLGQVVQIEGELSRREADLESLEAQLKALDNQTSLSTLTVSLTPVVVATTTPEDDDSGFLTGLSAGWTALGASVTIVLTVLGALLPFLVIAALVAVPVVVWARRRGADPQPAP</sequence>
<keyword evidence="1" id="KW-0175">Coiled coil</keyword>
<feature type="chain" id="PRO_5045535696" evidence="4">
    <location>
        <begin position="26"/>
        <end position="325"/>
    </location>
</feature>
<dbReference type="EMBL" id="JBHSRD010000002">
    <property type="protein sequence ID" value="MFC6005737.1"/>
    <property type="molecule type" value="Genomic_DNA"/>
</dbReference>
<keyword evidence="3" id="KW-0812">Transmembrane</keyword>
<feature type="region of interest" description="Disordered" evidence="2">
    <location>
        <begin position="27"/>
        <end position="76"/>
    </location>
</feature>
<dbReference type="InterPro" id="IPR025645">
    <property type="entry name" value="DUF4349"/>
</dbReference>
<evidence type="ECO:0000259" key="5">
    <source>
        <dbReference type="Pfam" id="PF14257"/>
    </source>
</evidence>
<dbReference type="PROSITE" id="PS51257">
    <property type="entry name" value="PROKAR_LIPOPROTEIN"/>
    <property type="match status" value="1"/>
</dbReference>
<feature type="region of interest" description="Disordered" evidence="2">
    <location>
        <begin position="116"/>
        <end position="142"/>
    </location>
</feature>
<dbReference type="RefSeq" id="WP_345716615.1">
    <property type="nucleotide sequence ID" value="NZ_BAABFP010000005.1"/>
</dbReference>
<feature type="domain" description="DUF4349" evidence="5">
    <location>
        <begin position="83"/>
        <end position="310"/>
    </location>
</feature>
<comment type="caution">
    <text evidence="6">The sequence shown here is derived from an EMBL/GenBank/DDBJ whole genome shotgun (WGS) entry which is preliminary data.</text>
</comment>
<dbReference type="Pfam" id="PF14257">
    <property type="entry name" value="DUF4349"/>
    <property type="match status" value="1"/>
</dbReference>